<name>A0A194SDW1_RHOGW</name>
<dbReference type="RefSeq" id="XP_018274719.1">
    <property type="nucleotide sequence ID" value="XM_018413835.1"/>
</dbReference>
<evidence type="ECO:0000256" key="1">
    <source>
        <dbReference type="SAM" id="MobiDB-lite"/>
    </source>
</evidence>
<proteinExistence type="predicted"/>
<reference evidence="2 3" key="1">
    <citation type="journal article" date="2015" name="Front. Microbiol.">
        <title>Genome sequence of the plant growth promoting endophytic yeast Rhodotorula graminis WP1.</title>
        <authorList>
            <person name="Firrincieli A."/>
            <person name="Otillar R."/>
            <person name="Salamov A."/>
            <person name="Schmutz J."/>
            <person name="Khan Z."/>
            <person name="Redman R.S."/>
            <person name="Fleck N.D."/>
            <person name="Lindquist E."/>
            <person name="Grigoriev I.V."/>
            <person name="Doty S.L."/>
        </authorList>
    </citation>
    <scope>NUCLEOTIDE SEQUENCE [LARGE SCALE GENOMIC DNA]</scope>
    <source>
        <strain evidence="2 3">WP1</strain>
    </source>
</reference>
<feature type="compositionally biased region" description="Pro residues" evidence="1">
    <location>
        <begin position="313"/>
        <end position="329"/>
    </location>
</feature>
<dbReference type="EMBL" id="KQ474073">
    <property type="protein sequence ID" value="KPV78670.1"/>
    <property type="molecule type" value="Genomic_DNA"/>
</dbReference>
<accession>A0A194SDW1</accession>
<organism evidence="2 3">
    <name type="scientific">Rhodotorula graminis (strain WP1)</name>
    <dbReference type="NCBI Taxonomy" id="578459"/>
    <lineage>
        <taxon>Eukaryota</taxon>
        <taxon>Fungi</taxon>
        <taxon>Dikarya</taxon>
        <taxon>Basidiomycota</taxon>
        <taxon>Pucciniomycotina</taxon>
        <taxon>Microbotryomycetes</taxon>
        <taxon>Sporidiobolales</taxon>
        <taxon>Sporidiobolaceae</taxon>
        <taxon>Rhodotorula</taxon>
    </lineage>
</organism>
<evidence type="ECO:0000313" key="2">
    <source>
        <dbReference type="EMBL" id="KPV78670.1"/>
    </source>
</evidence>
<dbReference type="OMA" id="YQGRETH"/>
<feature type="region of interest" description="Disordered" evidence="1">
    <location>
        <begin position="53"/>
        <end position="103"/>
    </location>
</feature>
<evidence type="ECO:0000313" key="3">
    <source>
        <dbReference type="Proteomes" id="UP000053890"/>
    </source>
</evidence>
<feature type="region of interest" description="Disordered" evidence="1">
    <location>
        <begin position="268"/>
        <end position="292"/>
    </location>
</feature>
<sequence>MLSNPHIDLLDLFPAASTAGQTPLVLPASCLALVGPVPSSSLLHLALNHLRQSDSDAQSPALPQSTRARGKQRARDDDDDLDLSAAAGDSGDEGGGDLCTSSSPAQQRRVLILTPDEAALRDELAREGDVSLFGSRRDGETVRLLDKVDIRYLPSSSHLTYFLSAVHTFSSRHAPDAQAAYRDSGAKSLLDPTCLPYDPTLVVLHSPSDYLDEPVNEGCGIDAYASIVAHFLSTGARLGSSSPLLVVIDPLAAHTSLPLLPARLQAKTKTKKRSFGDEGDPAPTTTTTGGDRNSMALVSVLERFFDYVGEVEPIPPASPPAPDIAPPGPQQQQQSQHLLLSCAASPRLRTTTLARPASAHLHRVGLEVVLHRVGEDDAEGEEPGRTRIEVRGG</sequence>
<protein>
    <submittedName>
        <fullName evidence="2">Uncharacterized protein</fullName>
    </submittedName>
</protein>
<feature type="region of interest" description="Disordered" evidence="1">
    <location>
        <begin position="311"/>
        <end position="336"/>
    </location>
</feature>
<dbReference type="OrthoDB" id="3224367at2759"/>
<gene>
    <name evidence="2" type="ORF">RHOBADRAFT_41214</name>
</gene>
<dbReference type="Proteomes" id="UP000053890">
    <property type="component" value="Unassembled WGS sequence"/>
</dbReference>
<dbReference type="STRING" id="578459.A0A194SDW1"/>
<feature type="compositionally biased region" description="Polar residues" evidence="1">
    <location>
        <begin position="55"/>
        <end position="67"/>
    </location>
</feature>
<dbReference type="GeneID" id="28974284"/>
<dbReference type="AlphaFoldDB" id="A0A194SDW1"/>
<keyword evidence="3" id="KW-1185">Reference proteome</keyword>